<dbReference type="AlphaFoldDB" id="A0A5J4KTZ3"/>
<feature type="transmembrane region" description="Helical" evidence="1">
    <location>
        <begin position="16"/>
        <end position="34"/>
    </location>
</feature>
<keyword evidence="1" id="KW-0812">Transmembrane</keyword>
<comment type="caution">
    <text evidence="2">The sequence shown here is derived from an EMBL/GenBank/DDBJ whole genome shotgun (WGS) entry which is preliminary data.</text>
</comment>
<proteinExistence type="predicted"/>
<dbReference type="RefSeq" id="WP_151758355.1">
    <property type="nucleotide sequence ID" value="NZ_BKZW01000002.1"/>
</dbReference>
<name>A0A5J4KTZ3_9CHLR</name>
<keyword evidence="3" id="KW-1185">Reference proteome</keyword>
<evidence type="ECO:0000313" key="3">
    <source>
        <dbReference type="Proteomes" id="UP000326912"/>
    </source>
</evidence>
<dbReference type="EMBL" id="BKZW01000002">
    <property type="protein sequence ID" value="GER90652.1"/>
    <property type="molecule type" value="Genomic_DNA"/>
</dbReference>
<accession>A0A5J4KTZ3</accession>
<keyword evidence="1" id="KW-1133">Transmembrane helix</keyword>
<keyword evidence="1" id="KW-0472">Membrane</keyword>
<evidence type="ECO:0000313" key="2">
    <source>
        <dbReference type="EMBL" id="GER90652.1"/>
    </source>
</evidence>
<evidence type="ECO:0000256" key="1">
    <source>
        <dbReference type="SAM" id="Phobius"/>
    </source>
</evidence>
<dbReference type="Proteomes" id="UP000326912">
    <property type="component" value="Unassembled WGS sequence"/>
</dbReference>
<sequence>MINEFTATRAGQMRQVYVLLLFGLICLACAWLIHPDPYHYPVGVLLFGLGCWYPHYGIQAV</sequence>
<protein>
    <submittedName>
        <fullName evidence="2">Uncharacterized protein</fullName>
    </submittedName>
</protein>
<organism evidence="2 3">
    <name type="scientific">Dictyobacter vulcani</name>
    <dbReference type="NCBI Taxonomy" id="2607529"/>
    <lineage>
        <taxon>Bacteria</taxon>
        <taxon>Bacillati</taxon>
        <taxon>Chloroflexota</taxon>
        <taxon>Ktedonobacteria</taxon>
        <taxon>Ktedonobacterales</taxon>
        <taxon>Dictyobacteraceae</taxon>
        <taxon>Dictyobacter</taxon>
    </lineage>
</organism>
<gene>
    <name evidence="2" type="ORF">KDW_48140</name>
</gene>
<reference evidence="2 3" key="1">
    <citation type="submission" date="2019-10" db="EMBL/GenBank/DDBJ databases">
        <title>Dictyobacter vulcani sp. nov., within the class Ktedonobacteria, isolated from soil of volcanic Mt. Zao.</title>
        <authorList>
            <person name="Zheng Y."/>
            <person name="Wang C.M."/>
            <person name="Sakai Y."/>
            <person name="Abe K."/>
            <person name="Yokota A."/>
            <person name="Yabe S."/>
        </authorList>
    </citation>
    <scope>NUCLEOTIDE SEQUENCE [LARGE SCALE GENOMIC DNA]</scope>
    <source>
        <strain evidence="2 3">W12</strain>
    </source>
</reference>